<dbReference type="InterPro" id="IPR029058">
    <property type="entry name" value="AB_hydrolase_fold"/>
</dbReference>
<dbReference type="GO" id="GO:0016042">
    <property type="term" value="P:lipid catabolic process"/>
    <property type="evidence" value="ECO:0007669"/>
    <property type="project" value="UniProtKB-KW"/>
</dbReference>
<dbReference type="EC" id="3.1.1.47" evidence="4"/>
<dbReference type="InParanoid" id="A0A1C7NIX2"/>
<keyword evidence="3 4" id="KW-0443">Lipid metabolism</keyword>
<dbReference type="SUPFAM" id="SSF53474">
    <property type="entry name" value="alpha/beta-Hydrolases"/>
    <property type="match status" value="1"/>
</dbReference>
<organism evidence="6 7">
    <name type="scientific">Choanephora cucurbitarum</name>
    <dbReference type="NCBI Taxonomy" id="101091"/>
    <lineage>
        <taxon>Eukaryota</taxon>
        <taxon>Fungi</taxon>
        <taxon>Fungi incertae sedis</taxon>
        <taxon>Mucoromycota</taxon>
        <taxon>Mucoromycotina</taxon>
        <taxon>Mucoromycetes</taxon>
        <taxon>Mucorales</taxon>
        <taxon>Mucorineae</taxon>
        <taxon>Choanephoraceae</taxon>
        <taxon>Choanephoroideae</taxon>
        <taxon>Choanephora</taxon>
    </lineage>
</organism>
<dbReference type="GO" id="GO:0003847">
    <property type="term" value="F:1-alkyl-2-acetylglycerophosphocholine esterase activity"/>
    <property type="evidence" value="ECO:0007669"/>
    <property type="project" value="UniProtKB-UniRule"/>
</dbReference>
<evidence type="ECO:0000256" key="4">
    <source>
        <dbReference type="PIRNR" id="PIRNR018169"/>
    </source>
</evidence>
<sequence length="371" mass="42484">MTLFFGNFPSLSGQFDVGCRDIEWEDRQFSKKNSSDCKSVFMRLYYPARLKKGDTKANWVPHPDYAKALCDLAKLPTFVSNWLSKAASSKKTRFYQEADMLETEQPFPVIVFSHGLGGNRLVYSCICSDLASHGFVVAAIEHREGSASLAKGIEDQWIRYVNIPPEIWSFRHHQLRHRVAEVNLTLDCLDHLAQKEFKGRLDMSQMVMAGHSFGGATTILMLNDEESRFQCGLLLDPWAQPLMMMDKHIQIKRPVIAILSEQFFFWPDNYESVQELIDHAGCASQNVCLTLNGTEHQHQSDVMIVLRYLTLFDFRSPFQIHPSKAIELNTEASVQFIKNILSAPKPLKRKKRKSTLRMMAKKPKISHLNLT</sequence>
<dbReference type="Proteomes" id="UP000093000">
    <property type="component" value="Unassembled WGS sequence"/>
</dbReference>
<proteinExistence type="inferred from homology"/>
<accession>A0A1C7NIX2</accession>
<comment type="similarity">
    <text evidence="4">Belongs to the serine esterase family.</text>
</comment>
<dbReference type="STRING" id="101091.A0A1C7NIX2"/>
<evidence type="ECO:0000256" key="3">
    <source>
        <dbReference type="ARBA" id="ARBA00023098"/>
    </source>
</evidence>
<dbReference type="PANTHER" id="PTHR10272">
    <property type="entry name" value="PLATELET-ACTIVATING FACTOR ACETYLHYDROLASE"/>
    <property type="match status" value="1"/>
</dbReference>
<reference evidence="6 7" key="1">
    <citation type="submission" date="2016-03" db="EMBL/GenBank/DDBJ databases">
        <title>Choanephora cucurbitarum.</title>
        <authorList>
            <person name="Min B."/>
            <person name="Park H."/>
            <person name="Park J.-H."/>
            <person name="Shin H.-D."/>
            <person name="Choi I.-G."/>
        </authorList>
    </citation>
    <scope>NUCLEOTIDE SEQUENCE [LARGE SCALE GENOMIC DNA]</scope>
    <source>
        <strain evidence="6 7">KUS-F28377</strain>
    </source>
</reference>
<comment type="catalytic activity">
    <reaction evidence="4">
        <text>a 1-O-alkyl-2-acetyl-sn-glycero-3-phosphocholine + H2O = a 1-O-alkyl-sn-glycero-3-phosphocholine + acetate + H(+)</text>
        <dbReference type="Rhea" id="RHEA:17777"/>
        <dbReference type="ChEBI" id="CHEBI:15377"/>
        <dbReference type="ChEBI" id="CHEBI:15378"/>
        <dbReference type="ChEBI" id="CHEBI:30089"/>
        <dbReference type="ChEBI" id="CHEBI:30909"/>
        <dbReference type="ChEBI" id="CHEBI:36707"/>
        <dbReference type="EC" id="3.1.1.47"/>
    </reaction>
</comment>
<comment type="caution">
    <text evidence="6">The sequence shown here is derived from an EMBL/GenBank/DDBJ whole genome shotgun (WGS) entry which is preliminary data.</text>
</comment>
<dbReference type="PIRSF" id="PIRSF018169">
    <property type="entry name" value="PAF_acetylhydrolase"/>
    <property type="match status" value="1"/>
</dbReference>
<dbReference type="Pfam" id="PF03403">
    <property type="entry name" value="PAF-AH_p_II"/>
    <property type="match status" value="1"/>
</dbReference>
<dbReference type="Gene3D" id="3.40.50.1820">
    <property type="entry name" value="alpha/beta hydrolase"/>
    <property type="match status" value="1"/>
</dbReference>
<dbReference type="PANTHER" id="PTHR10272:SF0">
    <property type="entry name" value="PLATELET-ACTIVATING FACTOR ACETYLHYDROLASE"/>
    <property type="match status" value="1"/>
</dbReference>
<keyword evidence="7" id="KW-1185">Reference proteome</keyword>
<dbReference type="FunCoup" id="A0A1C7NIX2">
    <property type="interactions" value="12"/>
</dbReference>
<keyword evidence="2 4" id="KW-0442">Lipid degradation</keyword>
<feature type="active site" description="Charge relay system" evidence="5">
    <location>
        <position position="296"/>
    </location>
</feature>
<dbReference type="EMBL" id="LUGH01000117">
    <property type="protein sequence ID" value="OBZ89043.1"/>
    <property type="molecule type" value="Genomic_DNA"/>
</dbReference>
<dbReference type="OrthoDB" id="2363873at2759"/>
<evidence type="ECO:0000256" key="5">
    <source>
        <dbReference type="PIRSR" id="PIRSR018169-1"/>
    </source>
</evidence>
<feature type="active site" description="Charge relay system" evidence="5">
    <location>
        <position position="236"/>
    </location>
</feature>
<feature type="active site" description="Nucleophile" evidence="5">
    <location>
        <position position="212"/>
    </location>
</feature>
<dbReference type="AlphaFoldDB" id="A0A1C7NIX2"/>
<gene>
    <name evidence="6" type="primary">paf-2</name>
    <name evidence="6" type="ORF">A0J61_02911</name>
</gene>
<keyword evidence="1 4" id="KW-0378">Hydrolase</keyword>
<evidence type="ECO:0000313" key="7">
    <source>
        <dbReference type="Proteomes" id="UP000093000"/>
    </source>
</evidence>
<name>A0A1C7NIX2_9FUNG</name>
<evidence type="ECO:0000256" key="1">
    <source>
        <dbReference type="ARBA" id="ARBA00022801"/>
    </source>
</evidence>
<evidence type="ECO:0000256" key="2">
    <source>
        <dbReference type="ARBA" id="ARBA00022963"/>
    </source>
</evidence>
<protein>
    <recommendedName>
        <fullName evidence="4">Putative phospholipase</fullName>
        <ecNumber evidence="4">3.1.1.47</ecNumber>
    </recommendedName>
</protein>
<dbReference type="InterPro" id="IPR016715">
    <property type="entry name" value="PAF_acetylhydro_eukaryote"/>
</dbReference>
<evidence type="ECO:0000313" key="6">
    <source>
        <dbReference type="EMBL" id="OBZ89043.1"/>
    </source>
</evidence>